<keyword evidence="6" id="KW-1185">Reference proteome</keyword>
<dbReference type="OrthoDB" id="5809458at2759"/>
<dbReference type="PANTHER" id="PTHR12289:SF41">
    <property type="entry name" value="FAILED AXON CONNECTIONS-RELATED"/>
    <property type="match status" value="1"/>
</dbReference>
<accession>A0A8J2KDT0</accession>
<evidence type="ECO:0000313" key="6">
    <source>
        <dbReference type="Proteomes" id="UP000708208"/>
    </source>
</evidence>
<dbReference type="Pfam" id="PF17172">
    <property type="entry name" value="GST_N_4"/>
    <property type="match status" value="1"/>
</dbReference>
<name>A0A8J2KDT0_9HEXA</name>
<dbReference type="Pfam" id="PF17171">
    <property type="entry name" value="GST_C_6"/>
    <property type="match status" value="1"/>
</dbReference>
<dbReference type="GO" id="GO:0005737">
    <property type="term" value="C:cytoplasm"/>
    <property type="evidence" value="ECO:0007669"/>
    <property type="project" value="TreeGrafter"/>
</dbReference>
<protein>
    <submittedName>
        <fullName evidence="5">Uncharacterized protein</fullName>
    </submittedName>
</protein>
<gene>
    <name evidence="5" type="ORF">AFUS01_LOCUS25169</name>
</gene>
<dbReference type="PANTHER" id="PTHR12289">
    <property type="entry name" value="METAXIN RELATED"/>
    <property type="match status" value="1"/>
</dbReference>
<proteinExistence type="predicted"/>
<organism evidence="5 6">
    <name type="scientific">Allacma fusca</name>
    <dbReference type="NCBI Taxonomy" id="39272"/>
    <lineage>
        <taxon>Eukaryota</taxon>
        <taxon>Metazoa</taxon>
        <taxon>Ecdysozoa</taxon>
        <taxon>Arthropoda</taxon>
        <taxon>Hexapoda</taxon>
        <taxon>Collembola</taxon>
        <taxon>Symphypleona</taxon>
        <taxon>Sminthuridae</taxon>
        <taxon>Allacma</taxon>
    </lineage>
</organism>
<reference evidence="5" key="1">
    <citation type="submission" date="2021-06" db="EMBL/GenBank/DDBJ databases">
        <authorList>
            <person name="Hodson N. C."/>
            <person name="Mongue J. A."/>
            <person name="Jaron S. K."/>
        </authorList>
    </citation>
    <scope>NUCLEOTIDE SEQUENCE</scope>
</reference>
<keyword evidence="2" id="KW-0472">Membrane</keyword>
<feature type="transmembrane region" description="Helical" evidence="2">
    <location>
        <begin position="124"/>
        <end position="145"/>
    </location>
</feature>
<dbReference type="InterPro" id="IPR033468">
    <property type="entry name" value="Metaxin_GST"/>
</dbReference>
<feature type="region of interest" description="Disordered" evidence="1">
    <location>
        <begin position="1"/>
        <end position="22"/>
    </location>
</feature>
<keyword evidence="2" id="KW-0812">Transmembrane</keyword>
<evidence type="ECO:0000256" key="1">
    <source>
        <dbReference type="SAM" id="MobiDB-lite"/>
    </source>
</evidence>
<evidence type="ECO:0000259" key="3">
    <source>
        <dbReference type="Pfam" id="PF17171"/>
    </source>
</evidence>
<dbReference type="CDD" id="cd03193">
    <property type="entry name" value="GST_C_Metaxin"/>
    <property type="match status" value="1"/>
</dbReference>
<dbReference type="InterPro" id="IPR012336">
    <property type="entry name" value="Thioredoxin-like_fold"/>
</dbReference>
<feature type="compositionally biased region" description="Polar residues" evidence="1">
    <location>
        <begin position="178"/>
        <end position="205"/>
    </location>
</feature>
<dbReference type="Proteomes" id="UP000708208">
    <property type="component" value="Unassembled WGS sequence"/>
</dbReference>
<dbReference type="EMBL" id="CAJVCH010321517">
    <property type="protein sequence ID" value="CAG7786607.1"/>
    <property type="molecule type" value="Genomic_DNA"/>
</dbReference>
<evidence type="ECO:0000256" key="2">
    <source>
        <dbReference type="SAM" id="Phobius"/>
    </source>
</evidence>
<feature type="transmembrane region" description="Helical" evidence="2">
    <location>
        <begin position="33"/>
        <end position="52"/>
    </location>
</feature>
<evidence type="ECO:0000259" key="4">
    <source>
        <dbReference type="Pfam" id="PF17172"/>
    </source>
</evidence>
<dbReference type="AlphaFoldDB" id="A0A8J2KDT0"/>
<feature type="domain" description="Metaxin glutathione S-transferase" evidence="3">
    <location>
        <begin position="379"/>
        <end position="440"/>
    </location>
</feature>
<keyword evidence="2" id="KW-1133">Transmembrane helix</keyword>
<dbReference type="InterPro" id="IPR050931">
    <property type="entry name" value="Mito_Protein_Transport_Metaxin"/>
</dbReference>
<evidence type="ECO:0000313" key="5">
    <source>
        <dbReference type="EMBL" id="CAG7786607.1"/>
    </source>
</evidence>
<comment type="caution">
    <text evidence="5">The sequence shown here is derived from an EMBL/GenBank/DDBJ whole genome shotgun (WGS) entry which is preliminary data.</text>
</comment>
<feature type="domain" description="Thioredoxin-like fold" evidence="4">
    <location>
        <begin position="250"/>
        <end position="335"/>
    </location>
</feature>
<sequence length="706" mass="80186">MSGEFKAFDNNSPPNVHLTDADSSQQDQRLMNFLYFIAYLPKWCFGTFGNFMGMGMQVPEQEQKIPSEHTTTATPPEQLPTYVQNSSSIEWVWPLRTFSGLMTTIFEHFPATLTIGPIEQDVSIISMVLLSTFFACLTSLFMIFLHDLLRNNFKNSADFGQKNLKRKSRSKAPDLTPFSLNANVPPSGSNDELHDTTSNYRTGKNLTEEDHQNGNYMYDCNDDTNRCGDPVVLHQFTRGKYSPCFDMQGMRVETLLRLAGIDYKVHFDCDNTGPWIQIGDEIIWGYHCIIKCLTSAYHVKVSSFLVPPELRIQSHLILLHVEHEFCWLLYHWRWFYGISCRETNFAWSKVPEEYVELAASSWNRKFGNVKIDCLIEYFDEALNILSKILGENEYFIGNKVSEVDVCVFAALAQALWAMPTTTIEGLIFAKRNLVDFANRIRNLCWKDWQNHLLKETNAKSDKLRKNASNDCVLGTADSGTDARSEHPHFPRRSRTRTCKNTTIPFYCPPDIPSVDCKSEGDIHQSLNLENLPEQKQNTGTSSFDEVREERHRDNLPMKQTTNEAKTVTQKLPQNNYHNLISIGSTFSRDQENSIPSSCSTSNENTTQAFNIDVLPDGALNPLLSFSSFPQRTDEVLEKSSCSSFLKEHSQGDQELMYPLSVLPPSNNMSRSLSVSLNGTPLKSKIPVRRISAATDIQSVGSSRFSL</sequence>
<feature type="region of interest" description="Disordered" evidence="1">
    <location>
        <begin position="164"/>
        <end position="210"/>
    </location>
</feature>